<feature type="transmembrane region" description="Helical" evidence="5">
    <location>
        <begin position="162"/>
        <end position="181"/>
    </location>
</feature>
<dbReference type="Proteomes" id="UP000646365">
    <property type="component" value="Unassembled WGS sequence"/>
</dbReference>
<feature type="transmembrane region" description="Helical" evidence="5">
    <location>
        <begin position="79"/>
        <end position="100"/>
    </location>
</feature>
<comment type="caution">
    <text evidence="7">The sequence shown here is derived from an EMBL/GenBank/DDBJ whole genome shotgun (WGS) entry which is preliminary data.</text>
</comment>
<dbReference type="PANTHER" id="PTHR11662">
    <property type="entry name" value="SOLUTE CARRIER FAMILY 17"/>
    <property type="match status" value="1"/>
</dbReference>
<dbReference type="GO" id="GO:0022857">
    <property type="term" value="F:transmembrane transporter activity"/>
    <property type="evidence" value="ECO:0007669"/>
    <property type="project" value="InterPro"/>
</dbReference>
<keyword evidence="2 5" id="KW-0812">Transmembrane</keyword>
<evidence type="ECO:0000259" key="6">
    <source>
        <dbReference type="PROSITE" id="PS50850"/>
    </source>
</evidence>
<dbReference type="EMBL" id="BMJQ01000036">
    <property type="protein sequence ID" value="GGF50910.1"/>
    <property type="molecule type" value="Genomic_DNA"/>
</dbReference>
<dbReference type="CDD" id="cd17319">
    <property type="entry name" value="MFS_ExuT_GudP_like"/>
    <property type="match status" value="1"/>
</dbReference>
<proteinExistence type="predicted"/>
<name>A0A8J2Z296_9PROT</name>
<dbReference type="GO" id="GO:0016020">
    <property type="term" value="C:membrane"/>
    <property type="evidence" value="ECO:0007669"/>
    <property type="project" value="UniProtKB-SubCell"/>
</dbReference>
<evidence type="ECO:0000256" key="3">
    <source>
        <dbReference type="ARBA" id="ARBA00022989"/>
    </source>
</evidence>
<organism evidence="7 8">
    <name type="scientific">Aliidongia dinghuensis</name>
    <dbReference type="NCBI Taxonomy" id="1867774"/>
    <lineage>
        <taxon>Bacteria</taxon>
        <taxon>Pseudomonadati</taxon>
        <taxon>Pseudomonadota</taxon>
        <taxon>Alphaproteobacteria</taxon>
        <taxon>Rhodospirillales</taxon>
        <taxon>Dongiaceae</taxon>
        <taxon>Aliidongia</taxon>
    </lineage>
</organism>
<dbReference type="InterPro" id="IPR020846">
    <property type="entry name" value="MFS_dom"/>
</dbReference>
<dbReference type="RefSeq" id="WP_189052540.1">
    <property type="nucleotide sequence ID" value="NZ_BMJQ01000036.1"/>
</dbReference>
<keyword evidence="3 5" id="KW-1133">Transmembrane helix</keyword>
<evidence type="ECO:0000256" key="2">
    <source>
        <dbReference type="ARBA" id="ARBA00022692"/>
    </source>
</evidence>
<feature type="transmembrane region" description="Helical" evidence="5">
    <location>
        <begin position="335"/>
        <end position="359"/>
    </location>
</feature>
<dbReference type="SUPFAM" id="SSF103473">
    <property type="entry name" value="MFS general substrate transporter"/>
    <property type="match status" value="1"/>
</dbReference>
<feature type="domain" description="Major facilitator superfamily (MFS) profile" evidence="6">
    <location>
        <begin position="7"/>
        <end position="393"/>
    </location>
</feature>
<dbReference type="InterPro" id="IPR036259">
    <property type="entry name" value="MFS_trans_sf"/>
</dbReference>
<evidence type="ECO:0000256" key="5">
    <source>
        <dbReference type="SAM" id="Phobius"/>
    </source>
</evidence>
<evidence type="ECO:0000313" key="7">
    <source>
        <dbReference type="EMBL" id="GGF50910.1"/>
    </source>
</evidence>
<reference evidence="7" key="1">
    <citation type="journal article" date="2014" name="Int. J. Syst. Evol. Microbiol.">
        <title>Complete genome sequence of Corynebacterium casei LMG S-19264T (=DSM 44701T), isolated from a smear-ripened cheese.</title>
        <authorList>
            <consortium name="US DOE Joint Genome Institute (JGI-PGF)"/>
            <person name="Walter F."/>
            <person name="Albersmeier A."/>
            <person name="Kalinowski J."/>
            <person name="Ruckert C."/>
        </authorList>
    </citation>
    <scope>NUCLEOTIDE SEQUENCE</scope>
    <source>
        <strain evidence="7">CGMCC 1.15725</strain>
    </source>
</reference>
<gene>
    <name evidence="7" type="ORF">GCM10011611_66670</name>
</gene>
<protein>
    <submittedName>
        <fullName evidence="7">MFS transporter</fullName>
    </submittedName>
</protein>
<dbReference type="InterPro" id="IPR011701">
    <property type="entry name" value="MFS"/>
</dbReference>
<accession>A0A8J2Z296</accession>
<reference evidence="7" key="2">
    <citation type="submission" date="2020-09" db="EMBL/GenBank/DDBJ databases">
        <authorList>
            <person name="Sun Q."/>
            <person name="Zhou Y."/>
        </authorList>
    </citation>
    <scope>NUCLEOTIDE SEQUENCE</scope>
    <source>
        <strain evidence="7">CGMCC 1.15725</strain>
    </source>
</reference>
<comment type="subcellular location">
    <subcellularLocation>
        <location evidence="1">Membrane</location>
        <topology evidence="1">Multi-pass membrane protein</topology>
    </subcellularLocation>
</comment>
<dbReference type="AlphaFoldDB" id="A0A8J2Z296"/>
<feature type="transmembrane region" description="Helical" evidence="5">
    <location>
        <begin position="365"/>
        <end position="386"/>
    </location>
</feature>
<dbReference type="PANTHER" id="PTHR11662:SF399">
    <property type="entry name" value="FI19708P1-RELATED"/>
    <property type="match status" value="1"/>
</dbReference>
<keyword evidence="4 5" id="KW-0472">Membrane</keyword>
<keyword evidence="8" id="KW-1185">Reference proteome</keyword>
<dbReference type="Gene3D" id="1.20.1250.20">
    <property type="entry name" value="MFS general substrate transporter like domains"/>
    <property type="match status" value="2"/>
</dbReference>
<feature type="transmembrane region" description="Helical" evidence="5">
    <location>
        <begin position="306"/>
        <end position="328"/>
    </location>
</feature>
<dbReference type="InterPro" id="IPR050382">
    <property type="entry name" value="MFS_Na/Anion_cotransporter"/>
</dbReference>
<evidence type="ECO:0000256" key="1">
    <source>
        <dbReference type="ARBA" id="ARBA00004141"/>
    </source>
</evidence>
<feature type="transmembrane region" description="Helical" evidence="5">
    <location>
        <begin position="40"/>
        <end position="59"/>
    </location>
</feature>
<evidence type="ECO:0000313" key="8">
    <source>
        <dbReference type="Proteomes" id="UP000646365"/>
    </source>
</evidence>
<feature type="transmembrane region" description="Helical" evidence="5">
    <location>
        <begin position="278"/>
        <end position="294"/>
    </location>
</feature>
<feature type="transmembrane region" description="Helical" evidence="5">
    <location>
        <begin position="208"/>
        <end position="226"/>
    </location>
</feature>
<sequence>MDGKTKIIAALWFFQVANYLDRVAISFAGPSIMADLSLDLARFGVVLSCFGIGYFLAQVPGGLLADRWGAKPLLIIAPLFWALFTGMTGLVAGVAGFIAVRTCFGLSEGISNACCYKVIGDHFDAERRARAIGFWATAFAVGPAFAGPLVSALLAAHGWRSVFFLMAAPALVAALVNARYIPARRAERTGIVPAGAEGSFAAALRQPALWLMSIVYFAFNIAYWGYLSWMPSYLAQAHHVDIKALGLVGGIPYIAALGGLLLAGWLASGPCLRHRAPLLLGSYLSAGAFLYLAYEAPSLPLSLAGLSGAAFFLYGGLSPFGAIVLDLAPARCRAAYAGIVNTAGQVGGATAPVVVGFLVGVSGNFSSGFGLMIGSLVLAAAGLLGATRLTATPSGSALPAR</sequence>
<feature type="transmembrane region" description="Helical" evidence="5">
    <location>
        <begin position="246"/>
        <end position="266"/>
    </location>
</feature>
<dbReference type="PROSITE" id="PS50850">
    <property type="entry name" value="MFS"/>
    <property type="match status" value="1"/>
</dbReference>
<feature type="transmembrane region" description="Helical" evidence="5">
    <location>
        <begin position="132"/>
        <end position="156"/>
    </location>
</feature>
<dbReference type="Pfam" id="PF07690">
    <property type="entry name" value="MFS_1"/>
    <property type="match status" value="1"/>
</dbReference>
<evidence type="ECO:0000256" key="4">
    <source>
        <dbReference type="ARBA" id="ARBA00023136"/>
    </source>
</evidence>